<evidence type="ECO:0000313" key="3">
    <source>
        <dbReference type="Proteomes" id="UP000238205"/>
    </source>
</evidence>
<dbReference type="EMBL" id="PVTO01000018">
    <property type="protein sequence ID" value="PRY81393.1"/>
    <property type="molecule type" value="Genomic_DNA"/>
</dbReference>
<evidence type="ECO:0000259" key="1">
    <source>
        <dbReference type="Pfam" id="PF00156"/>
    </source>
</evidence>
<dbReference type="AlphaFoldDB" id="A0A2T0W6A3"/>
<sequence>MLFIDREDAGRQLSDKVNIDDREEAVVLALPRGGVPLGIIMANTYHVPFDIILSKKIGHPFHWEYAVGAVSERGEPLFNDSEVDQIDPEWVSREVLDIREKMAQRRKTYLPFLQKQVLKEKSVIIVDDGIATGLTMRAAVSAVREEGAKDITVAVPVIPEDTYRELEKLVDKVIALEVPTHFLGAVGAYYTVFPQVSDEEVIRLLQSVRLFPG</sequence>
<comment type="caution">
    <text evidence="2">The sequence shown here is derived from an EMBL/GenBank/DDBJ whole genome shotgun (WGS) entry which is preliminary data.</text>
</comment>
<dbReference type="InterPro" id="IPR029057">
    <property type="entry name" value="PRTase-like"/>
</dbReference>
<keyword evidence="2" id="KW-0328">Glycosyltransferase</keyword>
<gene>
    <name evidence="2" type="ORF">CLV38_11843</name>
</gene>
<dbReference type="GO" id="GO:0016757">
    <property type="term" value="F:glycosyltransferase activity"/>
    <property type="evidence" value="ECO:0007669"/>
    <property type="project" value="UniProtKB-KW"/>
</dbReference>
<dbReference type="CDD" id="cd06223">
    <property type="entry name" value="PRTases_typeI"/>
    <property type="match status" value="1"/>
</dbReference>
<dbReference type="OrthoDB" id="9810066at2"/>
<dbReference type="InterPro" id="IPR000836">
    <property type="entry name" value="PRTase_dom"/>
</dbReference>
<feature type="domain" description="Phosphoribosyltransferase" evidence="1">
    <location>
        <begin position="8"/>
        <end position="186"/>
    </location>
</feature>
<dbReference type="Gene3D" id="3.30.1310.20">
    <property type="entry name" value="PRTase-like"/>
    <property type="match status" value="1"/>
</dbReference>
<keyword evidence="2" id="KW-0808">Transferase</keyword>
<dbReference type="Gene3D" id="3.40.50.2020">
    <property type="match status" value="1"/>
</dbReference>
<accession>A0A2T0W6A3</accession>
<proteinExistence type="predicted"/>
<organism evidence="2 3">
    <name type="scientific">Alkalibacterium olivapovliticus</name>
    <dbReference type="NCBI Taxonomy" id="99907"/>
    <lineage>
        <taxon>Bacteria</taxon>
        <taxon>Bacillati</taxon>
        <taxon>Bacillota</taxon>
        <taxon>Bacilli</taxon>
        <taxon>Lactobacillales</taxon>
        <taxon>Carnobacteriaceae</taxon>
        <taxon>Alkalibacterium</taxon>
    </lineage>
</organism>
<evidence type="ECO:0000313" key="2">
    <source>
        <dbReference type="EMBL" id="PRY81393.1"/>
    </source>
</evidence>
<dbReference type="RefSeq" id="WP_106194526.1">
    <property type="nucleotide sequence ID" value="NZ_PVTO01000018.1"/>
</dbReference>
<dbReference type="Pfam" id="PF00156">
    <property type="entry name" value="Pribosyltran"/>
    <property type="match status" value="1"/>
</dbReference>
<reference evidence="2 3" key="1">
    <citation type="submission" date="2018-03" db="EMBL/GenBank/DDBJ databases">
        <title>Genomic Encyclopedia of Archaeal and Bacterial Type Strains, Phase II (KMG-II): from individual species to whole genera.</title>
        <authorList>
            <person name="Goeker M."/>
        </authorList>
    </citation>
    <scope>NUCLEOTIDE SEQUENCE [LARGE SCALE GENOMIC DNA]</scope>
    <source>
        <strain evidence="2 3">DSM 13175</strain>
    </source>
</reference>
<name>A0A2T0W6A3_9LACT</name>
<keyword evidence="3" id="KW-1185">Reference proteome</keyword>
<protein>
    <submittedName>
        <fullName evidence="2">Putative phosphoribosyltransferase</fullName>
    </submittedName>
</protein>
<dbReference type="Proteomes" id="UP000238205">
    <property type="component" value="Unassembled WGS sequence"/>
</dbReference>
<dbReference type="SUPFAM" id="SSF53271">
    <property type="entry name" value="PRTase-like"/>
    <property type="match status" value="1"/>
</dbReference>